<keyword evidence="2" id="KW-0812">Transmembrane</keyword>
<dbReference type="EMBL" id="HBHP01037490">
    <property type="protein sequence ID" value="CAD9778975.1"/>
    <property type="molecule type" value="Transcribed_RNA"/>
</dbReference>
<keyword evidence="2" id="KW-1133">Transmembrane helix</keyword>
<feature type="compositionally biased region" description="Basic and acidic residues" evidence="1">
    <location>
        <begin position="40"/>
        <end position="52"/>
    </location>
</feature>
<proteinExistence type="predicted"/>
<sequence length="189" mass="20661">MSSSMKWLFRKEVSGSQGSSDLEQGKPQAEDHQGVLAMNEKGELISDDHGGEVKRTNIRQLSETTSSSSQPNTPRGSALPYFRDVAGTYKSALEHRPLAQALENSLRKGQISVAVDIMDRQWDGATDVQYGTFGDPGCDDHEEERSVIEASELREAAGIFIIVFTTIMCLAAAIVYGYSPYFLLPSAIP</sequence>
<dbReference type="AlphaFoldDB" id="A0A7S2U496"/>
<accession>A0A7S2U496</accession>
<gene>
    <name evidence="3" type="ORF">LSP00402_LOCUS22992</name>
</gene>
<evidence type="ECO:0000256" key="2">
    <source>
        <dbReference type="SAM" id="Phobius"/>
    </source>
</evidence>
<keyword evidence="2" id="KW-0472">Membrane</keyword>
<protein>
    <submittedName>
        <fullName evidence="3">Uncharacterized protein</fullName>
    </submittedName>
</protein>
<reference evidence="3" key="1">
    <citation type="submission" date="2021-01" db="EMBL/GenBank/DDBJ databases">
        <authorList>
            <person name="Corre E."/>
            <person name="Pelletier E."/>
            <person name="Niang G."/>
            <person name="Scheremetjew M."/>
            <person name="Finn R."/>
            <person name="Kale V."/>
            <person name="Holt S."/>
            <person name="Cochrane G."/>
            <person name="Meng A."/>
            <person name="Brown T."/>
            <person name="Cohen L."/>
        </authorList>
    </citation>
    <scope>NUCLEOTIDE SEQUENCE</scope>
    <source>
        <strain evidence="3">CCMP622</strain>
    </source>
</reference>
<organism evidence="3">
    <name type="scientific">Lotharella oceanica</name>
    <dbReference type="NCBI Taxonomy" id="641309"/>
    <lineage>
        <taxon>Eukaryota</taxon>
        <taxon>Sar</taxon>
        <taxon>Rhizaria</taxon>
        <taxon>Cercozoa</taxon>
        <taxon>Chlorarachniophyceae</taxon>
        <taxon>Lotharella</taxon>
    </lineage>
</organism>
<evidence type="ECO:0000256" key="1">
    <source>
        <dbReference type="SAM" id="MobiDB-lite"/>
    </source>
</evidence>
<name>A0A7S2U496_9EUKA</name>
<feature type="transmembrane region" description="Helical" evidence="2">
    <location>
        <begin position="156"/>
        <end position="179"/>
    </location>
</feature>
<evidence type="ECO:0000313" key="3">
    <source>
        <dbReference type="EMBL" id="CAD9778975.1"/>
    </source>
</evidence>
<feature type="region of interest" description="Disordered" evidence="1">
    <location>
        <begin position="1"/>
        <end position="52"/>
    </location>
</feature>